<dbReference type="SUPFAM" id="SSF51556">
    <property type="entry name" value="Metallo-dependent hydrolases"/>
    <property type="match status" value="1"/>
</dbReference>
<name>A0ABV4J292_9ACTN</name>
<dbReference type="Proteomes" id="UP001567537">
    <property type="component" value="Unassembled WGS sequence"/>
</dbReference>
<accession>A0ABV4J292</accession>
<dbReference type="PANTHER" id="PTHR22642:SF2">
    <property type="entry name" value="PROTEIN LONG AFTER FAR-RED 3"/>
    <property type="match status" value="1"/>
</dbReference>
<evidence type="ECO:0000259" key="1">
    <source>
        <dbReference type="Pfam" id="PF07969"/>
    </source>
</evidence>
<dbReference type="Gene3D" id="2.30.40.10">
    <property type="entry name" value="Urease, subunit C, domain 1"/>
    <property type="match status" value="1"/>
</dbReference>
<evidence type="ECO:0000313" key="2">
    <source>
        <dbReference type="EMBL" id="MEZ3181035.1"/>
    </source>
</evidence>
<dbReference type="Pfam" id="PF07969">
    <property type="entry name" value="Amidohydro_3"/>
    <property type="match status" value="1"/>
</dbReference>
<dbReference type="RefSeq" id="WP_371240184.1">
    <property type="nucleotide sequence ID" value="NZ_JAHWZY010000021.1"/>
</dbReference>
<dbReference type="Gene3D" id="3.10.310.70">
    <property type="match status" value="1"/>
</dbReference>
<keyword evidence="3" id="KW-1185">Reference proteome</keyword>
<gene>
    <name evidence="2" type="ORF">KYY02_20765</name>
</gene>
<dbReference type="InterPro" id="IPR011059">
    <property type="entry name" value="Metal-dep_hydrolase_composite"/>
</dbReference>
<reference evidence="2 3" key="1">
    <citation type="journal article" date="2021" name="Res Sq">
        <title>Streptomyces Pimoensis sp. nov., Isolated From the Taklimakan Desert in Xinjiang, China.</title>
        <authorList>
            <person name="Zhang P."/>
            <person name="Luo X."/>
            <person name="Luo X."/>
            <person name="Liu Z."/>
            <person name="Xia Z."/>
            <person name="Wan C."/>
            <person name="zhang L."/>
        </authorList>
    </citation>
    <scope>NUCLEOTIDE SEQUENCE [LARGE SCALE GENOMIC DNA]</scope>
    <source>
        <strain evidence="2 3">TRM75549</strain>
    </source>
</reference>
<dbReference type="Gene3D" id="3.20.20.140">
    <property type="entry name" value="Metal-dependent hydrolases"/>
    <property type="match status" value="1"/>
</dbReference>
<organism evidence="2 3">
    <name type="scientific">Streptomyces pimonensis</name>
    <dbReference type="NCBI Taxonomy" id="2860288"/>
    <lineage>
        <taxon>Bacteria</taxon>
        <taxon>Bacillati</taxon>
        <taxon>Actinomycetota</taxon>
        <taxon>Actinomycetes</taxon>
        <taxon>Kitasatosporales</taxon>
        <taxon>Streptomycetaceae</taxon>
        <taxon>Streptomyces</taxon>
    </lineage>
</organism>
<dbReference type="InterPro" id="IPR013108">
    <property type="entry name" value="Amidohydro_3"/>
</dbReference>
<evidence type="ECO:0000313" key="3">
    <source>
        <dbReference type="Proteomes" id="UP001567537"/>
    </source>
</evidence>
<proteinExistence type="predicted"/>
<dbReference type="EMBL" id="JAHWZY010000021">
    <property type="protein sequence ID" value="MEZ3181035.1"/>
    <property type="molecule type" value="Genomic_DNA"/>
</dbReference>
<dbReference type="PANTHER" id="PTHR22642">
    <property type="entry name" value="IMIDAZOLONEPROPIONASE"/>
    <property type="match status" value="1"/>
</dbReference>
<dbReference type="CDD" id="cd01300">
    <property type="entry name" value="YtcJ_like"/>
    <property type="match status" value="1"/>
</dbReference>
<protein>
    <submittedName>
        <fullName evidence="2">Amidohydrolase</fullName>
    </submittedName>
</protein>
<dbReference type="InterPro" id="IPR033932">
    <property type="entry name" value="YtcJ-like"/>
</dbReference>
<dbReference type="InterPro" id="IPR032466">
    <property type="entry name" value="Metal_Hydrolase"/>
</dbReference>
<feature type="domain" description="Amidohydrolase 3" evidence="1">
    <location>
        <begin position="54"/>
        <end position="529"/>
    </location>
</feature>
<dbReference type="SUPFAM" id="SSF51338">
    <property type="entry name" value="Composite domain of metallo-dependent hydrolases"/>
    <property type="match status" value="1"/>
</dbReference>
<sequence length="534" mass="55733">MSERPASHRTVLLRRGEVHSPADPFATAMVVERGQVAWVGSEGAADAFADGVDEVVDLDGALVTPAFTDAHVHTTATGLALTGLDLSTAPSLEAALARVREFAAARPDDRVLLGHGWDAARWRGGRPPTRAELDEATGGRPLYLSRIDVHSAVVTTALLNLVPDVVTREDRPLTGDAHHAVRAAALAAVTPAQRTEAQRAALAHAASLGIGTVHECGGPEISSEADFTGLLRLAAERSGPRVVGYWAEQDVAKAKELGAIGAAGDLFVDGALGSHTACLHEPYADAGHTGTAHLDAVAVAAHVVACTEAGLQAGFHAIGDAAVRTVVDGVRAAADRLGLARVRAARHRVEHAEMLTPETVAAFAELALTASVQPAFDALWGGGDGMYARRLGPERARSLNPFAVLLRAGVPLAFGSDSPVTPLDPWGTVRAAAFHRTPEHRISVRAAFTAHTRGGWRAVGRDDAGVLVPGAPADYALWRTGELVVQAPDDRVARWSTDPRSGTPGLPDLGPGRDLPVCLRTVVGGRTVFVRPGE</sequence>
<comment type="caution">
    <text evidence="2">The sequence shown here is derived from an EMBL/GenBank/DDBJ whole genome shotgun (WGS) entry which is preliminary data.</text>
</comment>